<sequence>MSFIQLSSHGVTPFERLLGHAPEILNQWGKLEAAFFQSKTFDADFLEQVRRALAFNNQCHYCMAKAGPPDQDPQSERLIEALRFANLFAITHESVDKNEITRLKDFFSEAEIAELIAFCSFISAAQKFGAALGLEAMTNYDLNYRNRTNAN</sequence>
<dbReference type="SUPFAM" id="SSF69118">
    <property type="entry name" value="AhpD-like"/>
    <property type="match status" value="1"/>
</dbReference>
<dbReference type="Gene3D" id="1.20.1290.10">
    <property type="entry name" value="AhpD-like"/>
    <property type="match status" value="2"/>
</dbReference>
<organism evidence="1 2">
    <name type="scientific">Legionella anisa</name>
    <dbReference type="NCBI Taxonomy" id="28082"/>
    <lineage>
        <taxon>Bacteria</taxon>
        <taxon>Pseudomonadati</taxon>
        <taxon>Pseudomonadota</taxon>
        <taxon>Gammaproteobacteria</taxon>
        <taxon>Legionellales</taxon>
        <taxon>Legionellaceae</taxon>
        <taxon>Legionella</taxon>
    </lineage>
</organism>
<reference evidence="1" key="1">
    <citation type="submission" date="2017-12" db="EMBL/GenBank/DDBJ databases">
        <title>FDA dAtabase for Regulatory Grade micrObial Sequences (FDA-ARGOS): Supporting development and validation of Infectious Disease Dx tests.</title>
        <authorList>
            <person name="Kerrigan L."/>
            <person name="Tallon L.J."/>
            <person name="Sadzewicz L."/>
            <person name="Sengamalay N."/>
            <person name="Ott S."/>
            <person name="Godinez A."/>
            <person name="Nagaraj S."/>
            <person name="Vavikolanu K."/>
            <person name="Vyas G."/>
            <person name="Nadendla S."/>
            <person name="Aluvathingal J."/>
            <person name="Sichtig H."/>
        </authorList>
    </citation>
    <scope>NUCLEOTIDE SEQUENCE [LARGE SCALE GENOMIC DNA]</scope>
    <source>
        <strain evidence="1">FDAARGOS_200</strain>
    </source>
</reference>
<dbReference type="InterPro" id="IPR029032">
    <property type="entry name" value="AhpD-like"/>
</dbReference>
<gene>
    <name evidence="1" type="ORF">A6J39_011685</name>
</gene>
<evidence type="ECO:0000313" key="1">
    <source>
        <dbReference type="EMBL" id="PNL61817.1"/>
    </source>
</evidence>
<dbReference type="Proteomes" id="UP000192511">
    <property type="component" value="Unassembled WGS sequence"/>
</dbReference>
<dbReference type="RefSeq" id="WP_058388501.1">
    <property type="nucleotide sequence ID" value="NZ_CAAAHR010000004.1"/>
</dbReference>
<accession>A0AAX0WT71</accession>
<dbReference type="AlphaFoldDB" id="A0AAX0WT71"/>
<name>A0AAX0WT71_9GAMM</name>
<comment type="caution">
    <text evidence="1">The sequence shown here is derived from an EMBL/GenBank/DDBJ whole genome shotgun (WGS) entry which is preliminary data.</text>
</comment>
<dbReference type="EMBL" id="NBTX02000004">
    <property type="protein sequence ID" value="PNL61817.1"/>
    <property type="molecule type" value="Genomic_DNA"/>
</dbReference>
<evidence type="ECO:0000313" key="2">
    <source>
        <dbReference type="Proteomes" id="UP000192511"/>
    </source>
</evidence>
<keyword evidence="2" id="KW-1185">Reference proteome</keyword>
<proteinExistence type="predicted"/>
<protein>
    <recommendedName>
        <fullName evidence="3">Carboxymuconolactone decarboxylase family protein</fullName>
    </recommendedName>
</protein>
<evidence type="ECO:0008006" key="3">
    <source>
        <dbReference type="Google" id="ProtNLM"/>
    </source>
</evidence>
<dbReference type="GeneID" id="98065852"/>